<dbReference type="RefSeq" id="WP_005939394.1">
    <property type="nucleotide sequence ID" value="NZ_ATVK01000048.1"/>
</dbReference>
<dbReference type="InterPro" id="IPR000073">
    <property type="entry name" value="AB_hydrolase_1"/>
</dbReference>
<keyword evidence="1" id="KW-0732">Signal</keyword>
<evidence type="ECO:0000259" key="2">
    <source>
        <dbReference type="Pfam" id="PF00561"/>
    </source>
</evidence>
<gene>
    <name evidence="3" type="ORF">GOHSU_18_01430</name>
</gene>
<dbReference type="Proteomes" id="UP000053405">
    <property type="component" value="Unassembled WGS sequence"/>
</dbReference>
<name>L7LBG9_9ACTN</name>
<dbReference type="Gene3D" id="3.40.50.1820">
    <property type="entry name" value="alpha/beta hydrolase"/>
    <property type="match status" value="1"/>
</dbReference>
<dbReference type="AlphaFoldDB" id="L7LBG9"/>
<reference evidence="3 4" key="1">
    <citation type="submission" date="2012-12" db="EMBL/GenBank/DDBJ databases">
        <title>Whole genome shotgun sequence of Gordonia hirsuta NBRC 16056.</title>
        <authorList>
            <person name="Isaki-Nakamura S."/>
            <person name="Hosoyama A."/>
            <person name="Tsuchikane K."/>
            <person name="Katsumata H."/>
            <person name="Baba S."/>
            <person name="Yamazaki S."/>
            <person name="Fujita N."/>
        </authorList>
    </citation>
    <scope>NUCLEOTIDE SEQUENCE [LARGE SCALE GENOMIC DNA]</scope>
    <source>
        <strain evidence="3 4">NBRC 16056</strain>
    </source>
</reference>
<protein>
    <submittedName>
        <fullName evidence="3">Putative hydrolase</fullName>
    </submittedName>
</protein>
<keyword evidence="3" id="KW-0378">Hydrolase</keyword>
<dbReference type="STRING" id="1121927.GOHSU_18_01430"/>
<proteinExistence type="predicted"/>
<dbReference type="EMBL" id="BANT01000018">
    <property type="protein sequence ID" value="GAC57388.1"/>
    <property type="molecule type" value="Genomic_DNA"/>
</dbReference>
<sequence length="518" mass="52985">MPVPSSRSRLLAVLTAVALVATGCTVGPDPGPGMVHGRGGADTDDRAARLPALTAPKNDLNYRACGPELAEFYQVDAPKDLQVDCAGFIVPIDPDDDRSTDLRMTAVRITNDATPADAAPLVLTTGTDLPSSRLAIGLNNSSLAPLLDKHPIVAVDRRGIGRSAPLDCLTRAQRETLSNDGASGARNVAERSTALSTSARSGADICNETLDPDQLRFANADAAADLEFLRDYWEVDHLGLIGVGAGSSVALAYLGAHPDRVGRLILDSPVGFNEQATAAAAARADGVQNSLATFAERCAALGCSLGPGGVPMLNRVIHAGATGSLPGLSDTTILAAVTTQLALGPTDPDGLKRLADAISAADRGDGAALRRLAGAAVDLRDSDGQLVARCNDLVGRPSLAEVPKLAEKWAADAPMTANTAALSLARCDGWGVADIAAATSSFPIDPLVLIGQNDPINGSKAAEALSPLLITTGAESTHVNWDGLGYSVLSRSDCAAALTAEYLGTDGLSGSAERACPA</sequence>
<dbReference type="PROSITE" id="PS51257">
    <property type="entry name" value="PROKAR_LIPOPROTEIN"/>
    <property type="match status" value="1"/>
</dbReference>
<comment type="caution">
    <text evidence="3">The sequence shown here is derived from an EMBL/GenBank/DDBJ whole genome shotgun (WGS) entry which is preliminary data.</text>
</comment>
<feature type="chain" id="PRO_5039375133" evidence="1">
    <location>
        <begin position="24"/>
        <end position="518"/>
    </location>
</feature>
<dbReference type="eggNOG" id="COG0596">
    <property type="taxonomic scope" value="Bacteria"/>
</dbReference>
<feature type="signal peptide" evidence="1">
    <location>
        <begin position="1"/>
        <end position="23"/>
    </location>
</feature>
<keyword evidence="4" id="KW-1185">Reference proteome</keyword>
<dbReference type="InterPro" id="IPR029058">
    <property type="entry name" value="AB_hydrolase_fold"/>
</dbReference>
<dbReference type="GO" id="GO:0016787">
    <property type="term" value="F:hydrolase activity"/>
    <property type="evidence" value="ECO:0007669"/>
    <property type="project" value="UniProtKB-KW"/>
</dbReference>
<evidence type="ECO:0000256" key="1">
    <source>
        <dbReference type="SAM" id="SignalP"/>
    </source>
</evidence>
<dbReference type="Pfam" id="PF00561">
    <property type="entry name" value="Abhydrolase_1"/>
    <property type="match status" value="1"/>
</dbReference>
<accession>L7LBG9</accession>
<feature type="domain" description="AB hydrolase-1" evidence="2">
    <location>
        <begin position="140"/>
        <end position="276"/>
    </location>
</feature>
<organism evidence="3 4">
    <name type="scientific">Gordonia hirsuta DSM 44140 = NBRC 16056</name>
    <dbReference type="NCBI Taxonomy" id="1121927"/>
    <lineage>
        <taxon>Bacteria</taxon>
        <taxon>Bacillati</taxon>
        <taxon>Actinomycetota</taxon>
        <taxon>Actinomycetes</taxon>
        <taxon>Mycobacteriales</taxon>
        <taxon>Gordoniaceae</taxon>
        <taxon>Gordonia</taxon>
    </lineage>
</organism>
<evidence type="ECO:0000313" key="3">
    <source>
        <dbReference type="EMBL" id="GAC57388.1"/>
    </source>
</evidence>
<evidence type="ECO:0000313" key="4">
    <source>
        <dbReference type="Proteomes" id="UP000053405"/>
    </source>
</evidence>
<dbReference type="OrthoDB" id="5166357at2"/>
<dbReference type="SUPFAM" id="SSF53474">
    <property type="entry name" value="alpha/beta-Hydrolases"/>
    <property type="match status" value="1"/>
</dbReference>